<name>A0A561XQR6_ACIDE</name>
<gene>
    <name evidence="4" type="ORF">ATF69_2399</name>
</gene>
<evidence type="ECO:0000259" key="3">
    <source>
        <dbReference type="Pfam" id="PF00582"/>
    </source>
</evidence>
<dbReference type="RefSeq" id="WP_099730067.1">
    <property type="nucleotide sequence ID" value="NZ_CAXUPI020000006.1"/>
</dbReference>
<evidence type="ECO:0000256" key="2">
    <source>
        <dbReference type="PIRNR" id="PIRNR006276"/>
    </source>
</evidence>
<sequence>MFKHILVPVDGSKTSMLAVSKAAGLAKTFGSAVTAVYVIDPYPFTGVGADFAYGQAQYISAATAEANAALDATKKAMADAGVQVTTVVGEGHAVHDGILRALESTGADLIVMGSHGRRGLEKLVLGSVTQRVLGVVHIPVLVVRD</sequence>
<dbReference type="Pfam" id="PF00582">
    <property type="entry name" value="Usp"/>
    <property type="match status" value="1"/>
</dbReference>
<reference evidence="4 5" key="1">
    <citation type="journal article" date="2015" name="Stand. Genomic Sci.">
        <title>Genomic Encyclopedia of Bacterial and Archaeal Type Strains, Phase III: the genomes of soil and plant-associated and newly described type strains.</title>
        <authorList>
            <person name="Whitman W.B."/>
            <person name="Woyke T."/>
            <person name="Klenk H.P."/>
            <person name="Zhou Y."/>
            <person name="Lilburn T.G."/>
            <person name="Beck B.J."/>
            <person name="De Vos P."/>
            <person name="Vandamme P."/>
            <person name="Eisen J.A."/>
            <person name="Garrity G."/>
            <person name="Hugenholtz P."/>
            <person name="Kyrpides N.C."/>
        </authorList>
    </citation>
    <scope>NUCLEOTIDE SEQUENCE [LARGE SCALE GENOMIC DNA]</scope>
    <source>
        <strain evidence="4 5">DSM 64</strain>
    </source>
</reference>
<evidence type="ECO:0000256" key="1">
    <source>
        <dbReference type="ARBA" id="ARBA00008791"/>
    </source>
</evidence>
<feature type="domain" description="UspA" evidence="3">
    <location>
        <begin position="1"/>
        <end position="144"/>
    </location>
</feature>
<dbReference type="EMBL" id="VJWE01000012">
    <property type="protein sequence ID" value="TWG38457.1"/>
    <property type="molecule type" value="Genomic_DNA"/>
</dbReference>
<organism evidence="4 5">
    <name type="scientific">Acidovorax delafieldii</name>
    <name type="common">Pseudomonas delafieldii</name>
    <dbReference type="NCBI Taxonomy" id="47920"/>
    <lineage>
        <taxon>Bacteria</taxon>
        <taxon>Pseudomonadati</taxon>
        <taxon>Pseudomonadota</taxon>
        <taxon>Betaproteobacteria</taxon>
        <taxon>Burkholderiales</taxon>
        <taxon>Comamonadaceae</taxon>
        <taxon>Acidovorax</taxon>
    </lineage>
</organism>
<dbReference type="Proteomes" id="UP000321485">
    <property type="component" value="Unassembled WGS sequence"/>
</dbReference>
<dbReference type="AlphaFoldDB" id="A0A561XQR6"/>
<comment type="subcellular location">
    <subcellularLocation>
        <location evidence="2">Cytoplasm</location>
    </subcellularLocation>
</comment>
<dbReference type="PANTHER" id="PTHR46268">
    <property type="entry name" value="STRESS RESPONSE PROTEIN NHAX"/>
    <property type="match status" value="1"/>
</dbReference>
<protein>
    <recommendedName>
        <fullName evidence="2">Universal stress protein</fullName>
    </recommendedName>
</protein>
<dbReference type="GO" id="GO:0005737">
    <property type="term" value="C:cytoplasm"/>
    <property type="evidence" value="ECO:0007669"/>
    <property type="project" value="UniProtKB-SubCell"/>
</dbReference>
<proteinExistence type="inferred from homology"/>
<dbReference type="GeneID" id="51111461"/>
<dbReference type="SUPFAM" id="SSF52402">
    <property type="entry name" value="Adenine nucleotide alpha hydrolases-like"/>
    <property type="match status" value="1"/>
</dbReference>
<dbReference type="PIRSF" id="PIRSF006276">
    <property type="entry name" value="UspA"/>
    <property type="match status" value="1"/>
</dbReference>
<dbReference type="InterPro" id="IPR006015">
    <property type="entry name" value="Universal_stress_UspA"/>
</dbReference>
<comment type="similarity">
    <text evidence="1 2">Belongs to the universal stress protein A family.</text>
</comment>
<dbReference type="Gene3D" id="3.40.50.620">
    <property type="entry name" value="HUPs"/>
    <property type="match status" value="1"/>
</dbReference>
<evidence type="ECO:0000313" key="4">
    <source>
        <dbReference type="EMBL" id="TWG38457.1"/>
    </source>
</evidence>
<dbReference type="CDD" id="cd00293">
    <property type="entry name" value="USP-like"/>
    <property type="match status" value="1"/>
</dbReference>
<comment type="caution">
    <text evidence="4">The sequence shown here is derived from an EMBL/GenBank/DDBJ whole genome shotgun (WGS) entry which is preliminary data.</text>
</comment>
<dbReference type="PANTHER" id="PTHR46268:SF15">
    <property type="entry name" value="UNIVERSAL STRESS PROTEIN HP_0031"/>
    <property type="match status" value="1"/>
</dbReference>
<keyword evidence="2" id="KW-0963">Cytoplasm</keyword>
<evidence type="ECO:0000313" key="5">
    <source>
        <dbReference type="Proteomes" id="UP000321485"/>
    </source>
</evidence>
<accession>A0A561XQR6</accession>
<dbReference type="InterPro" id="IPR006016">
    <property type="entry name" value="UspA"/>
</dbReference>
<dbReference type="InterPro" id="IPR014729">
    <property type="entry name" value="Rossmann-like_a/b/a_fold"/>
</dbReference>
<dbReference type="PRINTS" id="PR01438">
    <property type="entry name" value="UNVRSLSTRESS"/>
</dbReference>